<dbReference type="InterPro" id="IPR003923">
    <property type="entry name" value="TAF10"/>
</dbReference>
<comment type="caution">
    <text evidence="8">The sequence shown here is derived from an EMBL/GenBank/DDBJ whole genome shotgun (WGS) entry which is preliminary data.</text>
</comment>
<dbReference type="PANTHER" id="PTHR21242:SF0">
    <property type="entry name" value="TRANSCRIPTION INITIATION FACTOR TFIID SUBUNIT 10"/>
    <property type="match status" value="1"/>
</dbReference>
<dbReference type="Pfam" id="PF03540">
    <property type="entry name" value="TAF10"/>
    <property type="match status" value="1"/>
</dbReference>
<dbReference type="PANTHER" id="PTHR21242">
    <property type="entry name" value="TRANSCRIPTION INITIATION FACTOR TFIID SUBUNIT 10"/>
    <property type="match status" value="1"/>
</dbReference>
<dbReference type="GO" id="GO:0016251">
    <property type="term" value="F:RNA polymerase II general transcription initiation factor activity"/>
    <property type="evidence" value="ECO:0007669"/>
    <property type="project" value="TreeGrafter"/>
</dbReference>
<accession>A0AAD9Q873</accession>
<feature type="compositionally biased region" description="Polar residues" evidence="7">
    <location>
        <begin position="14"/>
        <end position="26"/>
    </location>
</feature>
<evidence type="ECO:0000313" key="8">
    <source>
        <dbReference type="EMBL" id="KAK2556514.1"/>
    </source>
</evidence>
<comment type="function">
    <text evidence="6">The TFIID basal transcription factor complex plays a major role in the initiation of RNA polymerase II (Pol II)-dependent transcription.</text>
</comment>
<dbReference type="Proteomes" id="UP001249851">
    <property type="component" value="Unassembled WGS sequence"/>
</dbReference>
<comment type="similarity">
    <text evidence="5 6">Belongs to the TAF10 family.</text>
</comment>
<dbReference type="GO" id="GO:0006367">
    <property type="term" value="P:transcription initiation at RNA polymerase II promoter"/>
    <property type="evidence" value="ECO:0007669"/>
    <property type="project" value="TreeGrafter"/>
</dbReference>
<evidence type="ECO:0000256" key="7">
    <source>
        <dbReference type="SAM" id="MobiDB-lite"/>
    </source>
</evidence>
<name>A0AAD9Q873_ACRCE</name>
<reference evidence="8" key="1">
    <citation type="journal article" date="2023" name="G3 (Bethesda)">
        <title>Whole genome assembly and annotation of the endangered Caribbean coral Acropora cervicornis.</title>
        <authorList>
            <person name="Selwyn J.D."/>
            <person name="Vollmer S.V."/>
        </authorList>
    </citation>
    <scope>NUCLEOTIDE SEQUENCE</scope>
    <source>
        <strain evidence="8">K2</strain>
    </source>
</reference>
<dbReference type="AlphaFoldDB" id="A0AAD9Q873"/>
<reference evidence="8" key="2">
    <citation type="journal article" date="2023" name="Science">
        <title>Genomic signatures of disease resistance in endangered staghorn corals.</title>
        <authorList>
            <person name="Vollmer S.V."/>
            <person name="Selwyn J.D."/>
            <person name="Despard B.A."/>
            <person name="Roesel C.L."/>
        </authorList>
    </citation>
    <scope>NUCLEOTIDE SEQUENCE</scope>
    <source>
        <strain evidence="8">K2</strain>
    </source>
</reference>
<keyword evidence="2 6" id="KW-0805">Transcription regulation</keyword>
<evidence type="ECO:0000313" key="9">
    <source>
        <dbReference type="Proteomes" id="UP001249851"/>
    </source>
</evidence>
<evidence type="ECO:0000256" key="3">
    <source>
        <dbReference type="ARBA" id="ARBA00023163"/>
    </source>
</evidence>
<keyword evidence="9" id="KW-1185">Reference proteome</keyword>
<dbReference type="CDD" id="cd07982">
    <property type="entry name" value="HFD_TAF10"/>
    <property type="match status" value="1"/>
</dbReference>
<sequence length="162" mass="17415">MLRAITINMADGVSTSTANSSQNKANPSVSQAQTSQPATSSSSTTAAPHVDTKVRNAGASLAEFLTQLEDYTPTIPDAVTAYYLNRSGFDSSDPRVVRMISLAAQKFVSDIANDALQHCKMRGSGQSSRKSGKDKRYTLTMEDLTPALSEYGITARKPPYFI</sequence>
<organism evidence="8 9">
    <name type="scientific">Acropora cervicornis</name>
    <name type="common">Staghorn coral</name>
    <dbReference type="NCBI Taxonomy" id="6130"/>
    <lineage>
        <taxon>Eukaryota</taxon>
        <taxon>Metazoa</taxon>
        <taxon>Cnidaria</taxon>
        <taxon>Anthozoa</taxon>
        <taxon>Hexacorallia</taxon>
        <taxon>Scleractinia</taxon>
        <taxon>Astrocoeniina</taxon>
        <taxon>Acroporidae</taxon>
        <taxon>Acropora</taxon>
    </lineage>
</organism>
<proteinExistence type="inferred from homology"/>
<dbReference type="PIRSF" id="PIRSF017246">
    <property type="entry name" value="TFIID_TAF10"/>
    <property type="match status" value="1"/>
</dbReference>
<gene>
    <name evidence="8" type="ORF">P5673_021412</name>
</gene>
<dbReference type="GO" id="GO:0000124">
    <property type="term" value="C:SAGA complex"/>
    <property type="evidence" value="ECO:0007669"/>
    <property type="project" value="TreeGrafter"/>
</dbReference>
<keyword evidence="3 6" id="KW-0804">Transcription</keyword>
<dbReference type="GO" id="GO:1990841">
    <property type="term" value="F:promoter-specific chromatin binding"/>
    <property type="evidence" value="ECO:0007669"/>
    <property type="project" value="TreeGrafter"/>
</dbReference>
<keyword evidence="4 6" id="KW-0539">Nucleus</keyword>
<comment type="subcellular location">
    <subcellularLocation>
        <location evidence="1 6">Nucleus</location>
    </subcellularLocation>
</comment>
<evidence type="ECO:0000256" key="2">
    <source>
        <dbReference type="ARBA" id="ARBA00023015"/>
    </source>
</evidence>
<protein>
    <recommendedName>
        <fullName evidence="6">Transcription initiation factor TFIID subunit 10</fullName>
    </recommendedName>
</protein>
<evidence type="ECO:0000256" key="1">
    <source>
        <dbReference type="ARBA" id="ARBA00004123"/>
    </source>
</evidence>
<evidence type="ECO:0000256" key="6">
    <source>
        <dbReference type="PIRNR" id="PIRNR017246"/>
    </source>
</evidence>
<feature type="compositionally biased region" description="Low complexity" evidence="7">
    <location>
        <begin position="27"/>
        <end position="48"/>
    </location>
</feature>
<feature type="region of interest" description="Disordered" evidence="7">
    <location>
        <begin position="14"/>
        <end position="50"/>
    </location>
</feature>
<evidence type="ECO:0000256" key="5">
    <source>
        <dbReference type="ARBA" id="ARBA00025730"/>
    </source>
</evidence>
<dbReference type="PRINTS" id="PR01443">
    <property type="entry name" value="TFIID30KDSUB"/>
</dbReference>
<evidence type="ECO:0000256" key="4">
    <source>
        <dbReference type="ARBA" id="ARBA00023242"/>
    </source>
</evidence>
<dbReference type="GO" id="GO:0005669">
    <property type="term" value="C:transcription factor TFIID complex"/>
    <property type="evidence" value="ECO:0007669"/>
    <property type="project" value="TreeGrafter"/>
</dbReference>
<dbReference type="EMBL" id="JARQWQ010000055">
    <property type="protein sequence ID" value="KAK2556514.1"/>
    <property type="molecule type" value="Genomic_DNA"/>
</dbReference>